<gene>
    <name evidence="1" type="ORF">H6G74_07330</name>
</gene>
<dbReference type="RefSeq" id="WP_190967044.1">
    <property type="nucleotide sequence ID" value="NZ_JACJTB010000005.1"/>
</dbReference>
<organism evidence="1 2">
    <name type="scientific">Nostoc spongiaeforme FACHB-130</name>
    <dbReference type="NCBI Taxonomy" id="1357510"/>
    <lineage>
        <taxon>Bacteria</taxon>
        <taxon>Bacillati</taxon>
        <taxon>Cyanobacteriota</taxon>
        <taxon>Cyanophyceae</taxon>
        <taxon>Nostocales</taxon>
        <taxon>Nostocaceae</taxon>
        <taxon>Nostoc</taxon>
    </lineage>
</organism>
<sequence>MTNSMMVIFPYRHNQIWVFDDERLGLVQEPFVSGVPEMIDILVQGIANVDEGFKLLFSASPFPGYQAELTWLREEYNGNWYLWGEKSLEGWLCPALFKYFEQAPAKIYCQAEGLYS</sequence>
<dbReference type="Proteomes" id="UP000603457">
    <property type="component" value="Unassembled WGS sequence"/>
</dbReference>
<reference evidence="1 2" key="1">
    <citation type="journal article" date="2020" name="ISME J.">
        <title>Comparative genomics reveals insights into cyanobacterial evolution and habitat adaptation.</title>
        <authorList>
            <person name="Chen M.Y."/>
            <person name="Teng W.K."/>
            <person name="Zhao L."/>
            <person name="Hu C.X."/>
            <person name="Zhou Y.K."/>
            <person name="Han B.P."/>
            <person name="Song L.R."/>
            <person name="Shu W.S."/>
        </authorList>
    </citation>
    <scope>NUCLEOTIDE SEQUENCE [LARGE SCALE GENOMIC DNA]</scope>
    <source>
        <strain evidence="1 2">FACHB-130</strain>
    </source>
</reference>
<comment type="caution">
    <text evidence="1">The sequence shown here is derived from an EMBL/GenBank/DDBJ whole genome shotgun (WGS) entry which is preliminary data.</text>
</comment>
<accession>A0ABR8FRW7</accession>
<evidence type="ECO:0000313" key="1">
    <source>
        <dbReference type="EMBL" id="MBD2594142.1"/>
    </source>
</evidence>
<proteinExistence type="predicted"/>
<keyword evidence="2" id="KW-1185">Reference proteome</keyword>
<dbReference type="InterPro" id="IPR046562">
    <property type="entry name" value="DUF6717"/>
</dbReference>
<evidence type="ECO:0000313" key="2">
    <source>
        <dbReference type="Proteomes" id="UP000603457"/>
    </source>
</evidence>
<protein>
    <submittedName>
        <fullName evidence="1">Uncharacterized protein</fullName>
    </submittedName>
</protein>
<dbReference type="EMBL" id="JACJTB010000005">
    <property type="protein sequence ID" value="MBD2594142.1"/>
    <property type="molecule type" value="Genomic_DNA"/>
</dbReference>
<dbReference type="Pfam" id="PF20475">
    <property type="entry name" value="DUF6717"/>
    <property type="match status" value="1"/>
</dbReference>
<name>A0ABR8FRW7_9NOSO</name>